<evidence type="ECO:0000313" key="5">
    <source>
        <dbReference type="Proteomes" id="UP001652432"/>
    </source>
</evidence>
<dbReference type="Pfam" id="PF02065">
    <property type="entry name" value="Melibiase"/>
    <property type="match status" value="1"/>
</dbReference>
<dbReference type="Gene3D" id="2.70.98.60">
    <property type="entry name" value="alpha-galactosidase from lactobacil brevis"/>
    <property type="match status" value="1"/>
</dbReference>
<gene>
    <name evidence="4" type="ORF">OCV77_01390</name>
</gene>
<keyword evidence="2 3" id="KW-0326">Glycosidase</keyword>
<evidence type="ECO:0000256" key="3">
    <source>
        <dbReference type="PIRNR" id="PIRNR005536"/>
    </source>
</evidence>
<dbReference type="EC" id="3.2.1.22" evidence="3"/>
<sequence length="723" mass="83005">MASEYINQWIRIEEDGIYLVFGVTKENQLKLFHFSAKPLSEQEEKKLTENETFLREGFQLVQVNFSGYNRPYEKHGNKHIVTAPGYMLTFVDMKDERNETGRVLTFIQKDEETGARVVTTWQFYQGTTTIRMQSEVTNEGTEVQTLEYISSFYYLGIEKEGEMSSDDKMQLTFAHNGWQKEMNFHTYSFPALGLPQTQPTVYQRTSKTIELTNTGNWSTKEYLPMGYLSNEEADTAIYWQIEHNGSWHAEISDQNDHFYLALSGPTEVQSHWFQNLKPGESFTTVPVAVGVSDADFANAIGQLTKYRRMIRRVNKDDENLPVIFNDYMNCLFGDPTTEKELPLIDAAAEAGCEYYVIDAGWYAPGLWWDSVGEWQESRERFPGGIKEVTDYIRGKGMVPGVWLELEVMGINCEKAKNAPDDWFFIRHGKRVFDRSRYQLDFRNPAVIDHVNEVIDRVVNEYGVGYIKMDYNIEPGIGTELDADSVGAGLLAHERAYLAWLDSVFKKYPDLVIENCSSGGLRIDYALLSRYSIQSTSDQEDYQNYASIAVNAPAGLTPEQAAVWSYPQRNGDKEETIFNMVNAMLLRIHQSGHLAELSPERVELVKEGISYYKEIRSDIKKALPDWPIGLADTRATFLCGALKTENKAYLAVFRRDKDEEDDRTMVRIPLTHLFEGEKKLSVKLAYPQEAMKENVEYTYEADRKVLAVDFKKKVMARIFEVTAE</sequence>
<comment type="catalytic activity">
    <reaction evidence="3">
        <text>Hydrolysis of terminal, non-reducing alpha-D-galactose residues in alpha-D-galactosides, including galactose oligosaccharides, galactomannans and galactolipids.</text>
        <dbReference type="EC" id="3.2.1.22"/>
    </reaction>
</comment>
<dbReference type="InterPro" id="IPR013785">
    <property type="entry name" value="Aldolase_TIM"/>
</dbReference>
<dbReference type="PANTHER" id="PTHR43053">
    <property type="entry name" value="GLYCOSIDASE FAMILY 31"/>
    <property type="match status" value="1"/>
</dbReference>
<keyword evidence="5" id="KW-1185">Reference proteome</keyword>
<dbReference type="PANTHER" id="PTHR43053:SF3">
    <property type="entry name" value="ALPHA-GALACTOSIDASE C-RELATED"/>
    <property type="match status" value="1"/>
</dbReference>
<dbReference type="InterPro" id="IPR002252">
    <property type="entry name" value="Glyco_hydro_36"/>
</dbReference>
<reference evidence="4 5" key="1">
    <citation type="journal article" date="2021" name="ISME Commun">
        <title>Automated analysis of genomic sequences facilitates high-throughput and comprehensive description of bacteria.</title>
        <authorList>
            <person name="Hitch T.C.A."/>
        </authorList>
    </citation>
    <scope>NUCLEOTIDE SEQUENCE [LARGE SCALE GENOMIC DNA]</scope>
    <source>
        <strain evidence="4 5">Sanger_18</strain>
    </source>
</reference>
<evidence type="ECO:0000256" key="2">
    <source>
        <dbReference type="ARBA" id="ARBA00023295"/>
    </source>
</evidence>
<dbReference type="CDD" id="cd14791">
    <property type="entry name" value="GH36"/>
    <property type="match status" value="1"/>
</dbReference>
<dbReference type="InterPro" id="IPR050985">
    <property type="entry name" value="Alpha-glycosidase_related"/>
</dbReference>
<keyword evidence="1 3" id="KW-0378">Hydrolase</keyword>
<accession>A0ABT2SZR4</accession>
<dbReference type="PRINTS" id="PR00743">
    <property type="entry name" value="GLHYDRLASE36"/>
</dbReference>
<dbReference type="InterPro" id="IPR038417">
    <property type="entry name" value="Alpga-gal_N_sf"/>
</dbReference>
<comment type="caution">
    <text evidence="4">The sequence shown here is derived from an EMBL/GenBank/DDBJ whole genome shotgun (WGS) entry which is preliminary data.</text>
</comment>
<dbReference type="PIRSF" id="PIRSF005536">
    <property type="entry name" value="Agal"/>
    <property type="match status" value="1"/>
</dbReference>
<comment type="similarity">
    <text evidence="3">Belongs to the glycosyl hydrolase.</text>
</comment>
<proteinExistence type="inferred from homology"/>
<evidence type="ECO:0000313" key="4">
    <source>
        <dbReference type="EMBL" id="MCU6743171.1"/>
    </source>
</evidence>
<dbReference type="Gene3D" id="3.20.20.70">
    <property type="entry name" value="Aldolase class I"/>
    <property type="match status" value="1"/>
</dbReference>
<name>A0ABT2SZR4_9FIRM</name>
<organism evidence="4 5">
    <name type="scientific">Suilimivivens aceti</name>
    <dbReference type="NCBI Taxonomy" id="2981774"/>
    <lineage>
        <taxon>Bacteria</taxon>
        <taxon>Bacillati</taxon>
        <taxon>Bacillota</taxon>
        <taxon>Clostridia</taxon>
        <taxon>Lachnospirales</taxon>
        <taxon>Lachnospiraceae</taxon>
        <taxon>Suilimivivens</taxon>
    </lineage>
</organism>
<dbReference type="InterPro" id="IPR017853">
    <property type="entry name" value="GH"/>
</dbReference>
<dbReference type="SUPFAM" id="SSF51445">
    <property type="entry name" value="(Trans)glycosidases"/>
    <property type="match status" value="1"/>
</dbReference>
<evidence type="ECO:0000256" key="1">
    <source>
        <dbReference type="ARBA" id="ARBA00022801"/>
    </source>
</evidence>
<dbReference type="EMBL" id="JAOQKJ010000001">
    <property type="protein sequence ID" value="MCU6743171.1"/>
    <property type="molecule type" value="Genomic_DNA"/>
</dbReference>
<dbReference type="Proteomes" id="UP001652432">
    <property type="component" value="Unassembled WGS sequence"/>
</dbReference>
<protein>
    <recommendedName>
        <fullName evidence="3">Alpha-galactosidase</fullName>
        <ecNumber evidence="3">3.2.1.22</ecNumber>
    </recommendedName>
</protein>
<dbReference type="RefSeq" id="WP_262572624.1">
    <property type="nucleotide sequence ID" value="NZ_JAOQKJ010000001.1"/>
</dbReference>